<evidence type="ECO:0000313" key="1">
    <source>
        <dbReference type="EMBL" id="GFY27311.1"/>
    </source>
</evidence>
<keyword evidence="2" id="KW-1185">Reference proteome</keyword>
<proteinExistence type="predicted"/>
<dbReference type="EMBL" id="BMAU01021379">
    <property type="protein sequence ID" value="GFY27311.1"/>
    <property type="molecule type" value="Genomic_DNA"/>
</dbReference>
<name>A0A8X6W3V8_TRICX</name>
<protein>
    <submittedName>
        <fullName evidence="1">Uncharacterized protein</fullName>
    </submittedName>
</protein>
<gene>
    <name evidence="1" type="ORF">TNCV_2069311</name>
</gene>
<accession>A0A8X6W3V8</accession>
<organism evidence="1 2">
    <name type="scientific">Trichonephila clavipes</name>
    <name type="common">Golden silk orbweaver</name>
    <name type="synonym">Nephila clavipes</name>
    <dbReference type="NCBI Taxonomy" id="2585209"/>
    <lineage>
        <taxon>Eukaryota</taxon>
        <taxon>Metazoa</taxon>
        <taxon>Ecdysozoa</taxon>
        <taxon>Arthropoda</taxon>
        <taxon>Chelicerata</taxon>
        <taxon>Arachnida</taxon>
        <taxon>Araneae</taxon>
        <taxon>Araneomorphae</taxon>
        <taxon>Entelegynae</taxon>
        <taxon>Araneoidea</taxon>
        <taxon>Nephilidae</taxon>
        <taxon>Trichonephila</taxon>
    </lineage>
</organism>
<dbReference type="Proteomes" id="UP000887159">
    <property type="component" value="Unassembled WGS sequence"/>
</dbReference>
<reference evidence="1" key="1">
    <citation type="submission" date="2020-08" db="EMBL/GenBank/DDBJ databases">
        <title>Multicomponent nature underlies the extraordinary mechanical properties of spider dragline silk.</title>
        <authorList>
            <person name="Kono N."/>
            <person name="Nakamura H."/>
            <person name="Mori M."/>
            <person name="Yoshida Y."/>
            <person name="Ohtoshi R."/>
            <person name="Malay A.D."/>
            <person name="Moran D.A.P."/>
            <person name="Tomita M."/>
            <person name="Numata K."/>
            <person name="Arakawa K."/>
        </authorList>
    </citation>
    <scope>NUCLEOTIDE SEQUENCE</scope>
</reference>
<comment type="caution">
    <text evidence="1">The sequence shown here is derived from an EMBL/GenBank/DDBJ whole genome shotgun (WGS) entry which is preliminary data.</text>
</comment>
<dbReference type="AlphaFoldDB" id="A0A8X6W3V8"/>
<sequence>MSVDCPVCLENNSSKYQLSFITYMARTLQPRREENILQTPAPVVSAATVHTVFGPTDLTSTYSVCTRREFGGNGHRTQAFRYGVRCSNH</sequence>
<evidence type="ECO:0000313" key="2">
    <source>
        <dbReference type="Proteomes" id="UP000887159"/>
    </source>
</evidence>